<evidence type="ECO:0000256" key="5">
    <source>
        <dbReference type="ARBA" id="ARBA00023172"/>
    </source>
</evidence>
<evidence type="ECO:0000256" key="3">
    <source>
        <dbReference type="ARBA" id="ARBA00022578"/>
    </source>
</evidence>
<dbReference type="PANTHER" id="PTHR33217">
    <property type="entry name" value="TRANSPOSASE FOR INSERTION SEQUENCE ELEMENT IS1081"/>
    <property type="match status" value="1"/>
</dbReference>
<dbReference type="RefSeq" id="WP_317792994.1">
    <property type="nucleotide sequence ID" value="NZ_AP028461.1"/>
</dbReference>
<keyword evidence="4 6" id="KW-0238">DNA-binding</keyword>
<evidence type="ECO:0000256" key="1">
    <source>
        <dbReference type="ARBA" id="ARBA00002190"/>
    </source>
</evidence>
<accession>A0ABW4A480</accession>
<evidence type="ECO:0000313" key="7">
    <source>
        <dbReference type="EMBL" id="MFD1365471.1"/>
    </source>
</evidence>
<dbReference type="EMBL" id="JBHTMK010000012">
    <property type="protein sequence ID" value="MFD1365471.1"/>
    <property type="molecule type" value="Genomic_DNA"/>
</dbReference>
<dbReference type="Proteomes" id="UP001597183">
    <property type="component" value="Unassembled WGS sequence"/>
</dbReference>
<keyword evidence="6" id="KW-0814">Transposable element</keyword>
<protein>
    <recommendedName>
        <fullName evidence="6">Mutator family transposase</fullName>
    </recommendedName>
</protein>
<keyword evidence="5 6" id="KW-0233">DNA recombination</keyword>
<organism evidence="7 8">
    <name type="scientific">Actinoplanes sichuanensis</name>
    <dbReference type="NCBI Taxonomy" id="512349"/>
    <lineage>
        <taxon>Bacteria</taxon>
        <taxon>Bacillati</taxon>
        <taxon>Actinomycetota</taxon>
        <taxon>Actinomycetes</taxon>
        <taxon>Micromonosporales</taxon>
        <taxon>Micromonosporaceae</taxon>
        <taxon>Actinoplanes</taxon>
    </lineage>
</organism>
<dbReference type="PANTHER" id="PTHR33217:SF7">
    <property type="entry name" value="TRANSPOSASE FOR INSERTION SEQUENCE ELEMENT IS1081"/>
    <property type="match status" value="1"/>
</dbReference>
<evidence type="ECO:0000256" key="6">
    <source>
        <dbReference type="RuleBase" id="RU365089"/>
    </source>
</evidence>
<comment type="caution">
    <text evidence="7">The sequence shown here is derived from an EMBL/GenBank/DDBJ whole genome shotgun (WGS) entry which is preliminary data.</text>
</comment>
<dbReference type="NCBIfam" id="NF033543">
    <property type="entry name" value="transpos_IS256"/>
    <property type="match status" value="1"/>
</dbReference>
<dbReference type="Pfam" id="PF00872">
    <property type="entry name" value="Transposase_mut"/>
    <property type="match status" value="1"/>
</dbReference>
<proteinExistence type="inferred from homology"/>
<keyword evidence="8" id="KW-1185">Reference proteome</keyword>
<evidence type="ECO:0000256" key="2">
    <source>
        <dbReference type="ARBA" id="ARBA00010961"/>
    </source>
</evidence>
<comment type="function">
    <text evidence="1 6">Required for the transposition of the insertion element.</text>
</comment>
<comment type="similarity">
    <text evidence="2 6">Belongs to the transposase mutator family.</text>
</comment>
<evidence type="ECO:0000313" key="8">
    <source>
        <dbReference type="Proteomes" id="UP001597183"/>
    </source>
</evidence>
<keyword evidence="3 6" id="KW-0815">Transposition</keyword>
<name>A0ABW4A480_9ACTN</name>
<sequence>MAAPHIIDPAGLLGQALGDASPDLMRHLLSTVINSLLSAEADAVCGAEYGVAGPERVNSRNGYRHRELDTRIGTIDVAVPKLRSGSYFPEWLLERRKRAEAALVSVVATCYLLGVSTRRMDKLVQTLGITSLSKSQVSRMAADLDEQVHAFRTRPLGESGPFTFVSADALTMKVREQGRVVNAVVLVATGVNADGHREVLGVKVATSETKQAWNAFFADLVARGLTGVLLVTSDAHAGLVDAIAANLPGTSWQRCRTHFSANLMAVTPKSAWPAVKTMLHSVYDQPDPGSVNSQFDKLLDSIGASLPKVAAYLDDVRADLLTFTAFPQPIWRQIWSNNPNERLNKEIRRRTDVVGIFPDRDAVTRLVGAVLAEQHDEWTEGRRYFALEILAKARDGAKTTTATTELPELETATSL</sequence>
<reference evidence="8" key="1">
    <citation type="journal article" date="2019" name="Int. J. Syst. Evol. Microbiol.">
        <title>The Global Catalogue of Microorganisms (GCM) 10K type strain sequencing project: providing services to taxonomists for standard genome sequencing and annotation.</title>
        <authorList>
            <consortium name="The Broad Institute Genomics Platform"/>
            <consortium name="The Broad Institute Genome Sequencing Center for Infectious Disease"/>
            <person name="Wu L."/>
            <person name="Ma J."/>
        </authorList>
    </citation>
    <scope>NUCLEOTIDE SEQUENCE [LARGE SCALE GENOMIC DNA]</scope>
    <source>
        <strain evidence="8">CCM 7526</strain>
    </source>
</reference>
<gene>
    <name evidence="7" type="ORF">ACFQ5G_08980</name>
</gene>
<dbReference type="InterPro" id="IPR001207">
    <property type="entry name" value="Transposase_mutator"/>
</dbReference>
<evidence type="ECO:0000256" key="4">
    <source>
        <dbReference type="ARBA" id="ARBA00023125"/>
    </source>
</evidence>